<dbReference type="AlphaFoldDB" id="A0A0F4L886"/>
<dbReference type="OrthoDB" id="9775849at2"/>
<organism evidence="4 5">
    <name type="scientific">Lactobacillus kullabergensis</name>
    <dbReference type="NCBI Taxonomy" id="1218493"/>
    <lineage>
        <taxon>Bacteria</taxon>
        <taxon>Bacillati</taxon>
        <taxon>Bacillota</taxon>
        <taxon>Bacilli</taxon>
        <taxon>Lactobacillales</taxon>
        <taxon>Lactobacillaceae</taxon>
        <taxon>Lactobacillus</taxon>
    </lineage>
</organism>
<evidence type="ECO:0000313" key="4">
    <source>
        <dbReference type="EMBL" id="KJY54488.1"/>
    </source>
</evidence>
<dbReference type="Pfam" id="PF00294">
    <property type="entry name" value="PfkB"/>
    <property type="match status" value="1"/>
</dbReference>
<evidence type="ECO:0000256" key="1">
    <source>
        <dbReference type="ARBA" id="ARBA00022679"/>
    </source>
</evidence>
<dbReference type="STRING" id="1218493.JF76_15080"/>
<protein>
    <recommendedName>
        <fullName evidence="3">Carbohydrate kinase PfkB domain-containing protein</fullName>
    </recommendedName>
</protein>
<sequence length="288" mass="32011">MSKEHVVGLGDNVVDYYQNQNVKYPGGNAVNFSVFAPKQLVDSYYVGSLAKDDDGELILNSLKDENVNTSFCNRINAKTEKTFVNIVDGDRQFIDSIRGARQLPSLDEPDLMKILDSALVVYSACHANSENAIAKLHQRGILIAYDFSEMAKYHTTEYLNQVAKNVDIAQFSLSEAKADDMERILTQCMRLNTVFVLFTNGGEPPLLFDCNQRKKYVGQVQYDPEPIDTMGAGDTFFANLVVYLLAKAKDLKNISEEDINESLTKAALAAAKTIRQKGSFGHGIKITK</sequence>
<name>A0A0F4L886_9LACO</name>
<dbReference type="PATRIC" id="fig|1218493.3.peg.1580"/>
<keyword evidence="2" id="KW-0418">Kinase</keyword>
<evidence type="ECO:0000313" key="5">
    <source>
        <dbReference type="Proteomes" id="UP000033533"/>
    </source>
</evidence>
<dbReference type="GO" id="GO:0016301">
    <property type="term" value="F:kinase activity"/>
    <property type="evidence" value="ECO:0007669"/>
    <property type="project" value="UniProtKB-KW"/>
</dbReference>
<dbReference type="HOGENOM" id="CLU_027634_13_0_9"/>
<dbReference type="SUPFAM" id="SSF53613">
    <property type="entry name" value="Ribokinase-like"/>
    <property type="match status" value="1"/>
</dbReference>
<dbReference type="Proteomes" id="UP000033533">
    <property type="component" value="Unassembled WGS sequence"/>
</dbReference>
<gene>
    <name evidence="4" type="ORF">JF76_15080</name>
</gene>
<dbReference type="PANTHER" id="PTHR10584:SF166">
    <property type="entry name" value="RIBOKINASE"/>
    <property type="match status" value="1"/>
</dbReference>
<dbReference type="Gene3D" id="3.40.1190.20">
    <property type="match status" value="1"/>
</dbReference>
<dbReference type="PANTHER" id="PTHR10584">
    <property type="entry name" value="SUGAR KINASE"/>
    <property type="match status" value="1"/>
</dbReference>
<feature type="domain" description="Carbohydrate kinase PfkB" evidence="3">
    <location>
        <begin position="14"/>
        <end position="279"/>
    </location>
</feature>
<dbReference type="EMBL" id="JXBY01000025">
    <property type="protein sequence ID" value="KJY54488.1"/>
    <property type="molecule type" value="Genomic_DNA"/>
</dbReference>
<dbReference type="InterPro" id="IPR011611">
    <property type="entry name" value="PfkB_dom"/>
</dbReference>
<reference evidence="4 5" key="1">
    <citation type="submission" date="2014-12" db="EMBL/GenBank/DDBJ databases">
        <title>Comparative genomics of the lactic acid bacteria isolated from the honey bee gut.</title>
        <authorList>
            <person name="Ellegaard K.M."/>
            <person name="Tamarit D."/>
            <person name="Javelind E."/>
            <person name="Olofsson T."/>
            <person name="Andersson S.G."/>
            <person name="Vasquez A."/>
        </authorList>
    </citation>
    <scope>NUCLEOTIDE SEQUENCE [LARGE SCALE GENOMIC DNA]</scope>
    <source>
        <strain evidence="4 5">Biut2</strain>
    </source>
</reference>
<comment type="caution">
    <text evidence="4">The sequence shown here is derived from an EMBL/GenBank/DDBJ whole genome shotgun (WGS) entry which is preliminary data.</text>
</comment>
<proteinExistence type="predicted"/>
<dbReference type="RefSeq" id="WP_045928500.1">
    <property type="nucleotide sequence ID" value="NZ_JBHSZS010000026.1"/>
</dbReference>
<evidence type="ECO:0000259" key="3">
    <source>
        <dbReference type="Pfam" id="PF00294"/>
    </source>
</evidence>
<dbReference type="InterPro" id="IPR029056">
    <property type="entry name" value="Ribokinase-like"/>
</dbReference>
<evidence type="ECO:0000256" key="2">
    <source>
        <dbReference type="ARBA" id="ARBA00022777"/>
    </source>
</evidence>
<accession>A0A0F4L886</accession>
<keyword evidence="1" id="KW-0808">Transferase</keyword>